<dbReference type="PANTHER" id="PTHR23530">
    <property type="entry name" value="TRANSPORT PROTEIN-RELATED"/>
    <property type="match status" value="1"/>
</dbReference>
<dbReference type="RefSeq" id="WP_111956493.1">
    <property type="nucleotide sequence ID" value="NZ_CP036313.1"/>
</dbReference>
<accession>A0A328FGB6</accession>
<feature type="transmembrane region" description="Helical" evidence="4">
    <location>
        <begin position="86"/>
        <end position="110"/>
    </location>
</feature>
<dbReference type="AlphaFoldDB" id="A0A328FGB6"/>
<evidence type="ECO:0000313" key="5">
    <source>
        <dbReference type="EMBL" id="QBH12322.1"/>
    </source>
</evidence>
<feature type="transmembrane region" description="Helical" evidence="4">
    <location>
        <begin position="55"/>
        <end position="74"/>
    </location>
</feature>
<dbReference type="PANTHER" id="PTHR23530:SF1">
    <property type="entry name" value="PERMEASE, MAJOR FACILITATOR SUPERFAMILY-RELATED"/>
    <property type="match status" value="1"/>
</dbReference>
<keyword evidence="3 4" id="KW-0472">Membrane</keyword>
<organism evidence="6 7">
    <name type="scientific">Desulfobacter hydrogenophilus</name>
    <dbReference type="NCBI Taxonomy" id="2291"/>
    <lineage>
        <taxon>Bacteria</taxon>
        <taxon>Pseudomonadati</taxon>
        <taxon>Thermodesulfobacteriota</taxon>
        <taxon>Desulfobacteria</taxon>
        <taxon>Desulfobacterales</taxon>
        <taxon>Desulfobacteraceae</taxon>
        <taxon>Desulfobacter</taxon>
    </lineage>
</organism>
<feature type="transmembrane region" description="Helical" evidence="4">
    <location>
        <begin position="196"/>
        <end position="213"/>
    </location>
</feature>
<evidence type="ECO:0000256" key="1">
    <source>
        <dbReference type="ARBA" id="ARBA00022692"/>
    </source>
</evidence>
<evidence type="ECO:0000313" key="8">
    <source>
        <dbReference type="Proteomes" id="UP000293902"/>
    </source>
</evidence>
<dbReference type="InterPro" id="IPR011701">
    <property type="entry name" value="MFS"/>
</dbReference>
<dbReference type="Gene3D" id="1.20.1250.20">
    <property type="entry name" value="MFS general substrate transporter like domains"/>
    <property type="match status" value="1"/>
</dbReference>
<evidence type="ECO:0000256" key="3">
    <source>
        <dbReference type="ARBA" id="ARBA00023136"/>
    </source>
</evidence>
<dbReference type="Pfam" id="PF07690">
    <property type="entry name" value="MFS_1"/>
    <property type="match status" value="1"/>
</dbReference>
<feature type="transmembrane region" description="Helical" evidence="4">
    <location>
        <begin position="339"/>
        <end position="359"/>
    </location>
</feature>
<evidence type="ECO:0000313" key="7">
    <source>
        <dbReference type="Proteomes" id="UP000248798"/>
    </source>
</evidence>
<evidence type="ECO:0000256" key="2">
    <source>
        <dbReference type="ARBA" id="ARBA00022989"/>
    </source>
</evidence>
<feature type="transmembrane region" description="Helical" evidence="4">
    <location>
        <begin position="282"/>
        <end position="302"/>
    </location>
</feature>
<feature type="transmembrane region" description="Helical" evidence="4">
    <location>
        <begin position="242"/>
        <end position="262"/>
    </location>
</feature>
<proteinExistence type="predicted"/>
<dbReference type="InterPro" id="IPR036259">
    <property type="entry name" value="MFS_trans_sf"/>
</dbReference>
<dbReference type="Proteomes" id="UP000293902">
    <property type="component" value="Chromosome"/>
</dbReference>
<dbReference type="GO" id="GO:0022857">
    <property type="term" value="F:transmembrane transporter activity"/>
    <property type="evidence" value="ECO:0007669"/>
    <property type="project" value="InterPro"/>
</dbReference>
<dbReference type="OrthoDB" id="9816124at2"/>
<keyword evidence="2 4" id="KW-1133">Transmembrane helix</keyword>
<evidence type="ECO:0000313" key="6">
    <source>
        <dbReference type="EMBL" id="RAM02077.1"/>
    </source>
</evidence>
<dbReference type="InterPro" id="IPR053160">
    <property type="entry name" value="MFS_DHA3_Transporter"/>
</dbReference>
<dbReference type="Proteomes" id="UP000248798">
    <property type="component" value="Unassembled WGS sequence"/>
</dbReference>
<feature type="transmembrane region" description="Helical" evidence="4">
    <location>
        <begin position="425"/>
        <end position="444"/>
    </location>
</feature>
<feature type="transmembrane region" description="Helical" evidence="4">
    <location>
        <begin position="30"/>
        <end position="49"/>
    </location>
</feature>
<name>A0A328FGB6_9BACT</name>
<dbReference type="SUPFAM" id="SSF103473">
    <property type="entry name" value="MFS general substrate transporter"/>
    <property type="match status" value="1"/>
</dbReference>
<feature type="transmembrane region" description="Helical" evidence="4">
    <location>
        <begin position="380"/>
        <end position="399"/>
    </location>
</feature>
<protein>
    <submittedName>
        <fullName evidence="6">MFS transporter</fullName>
    </submittedName>
</protein>
<sequence length="451" mass="50613">MEIQTTQASPFAIQNIKLFIAFRVFFNARFYYPVFTILFLDFGLTIEQFALLNTVWAITIVCAEVPSGALADILGRKNLIVTTSLLMVLELSLLAFVPLGNGTLIFWAFLLNRVLSGLAEAMASGADEAIAYDTLVSKKLEKGWPKVLSLQMRVRSIASIATMTLGALAYDPKAVNAVLFWLGFDLILSQQTTMRFPIYFTLVLAILATITAFKMEEAKPEETTTKFKTGAAFKKTMCAGKWIWRTPFALVIILFGMYFDHILRMIVTMTSQYFRLINLPEASYGIIGSAIAILGLITPKVAEHMAENYSPKRNMFIVFAISGYGLIGLTGFYPYWGLIPVAFIFVGLTLVSFLTSYYLNQITASHQRATVLSFKGFTFNLAYGFIGFAFATMIATLKLQNSNTHPNWTTEQVADLAFIDGISYFPWYGLVVFIIIVSFSWWRLREMKITK</sequence>
<dbReference type="EMBL" id="QLNI01000019">
    <property type="protein sequence ID" value="RAM02077.1"/>
    <property type="molecule type" value="Genomic_DNA"/>
</dbReference>
<feature type="transmembrane region" description="Helical" evidence="4">
    <location>
        <begin position="314"/>
        <end position="333"/>
    </location>
</feature>
<gene>
    <name evidence="6" type="ORF">DO021_10725</name>
    <name evidence="5" type="ORF">EYB58_04970</name>
</gene>
<keyword evidence="1 4" id="KW-0812">Transmembrane</keyword>
<evidence type="ECO:0000256" key="4">
    <source>
        <dbReference type="SAM" id="Phobius"/>
    </source>
</evidence>
<reference evidence="5 8" key="2">
    <citation type="submission" date="2019-02" db="EMBL/GenBank/DDBJ databases">
        <title>Complete genome sequence of Desulfobacter hydrogenophilus AcRS1.</title>
        <authorList>
            <person name="Marietou A."/>
            <person name="Lund M.B."/>
            <person name="Marshall I.P.G."/>
            <person name="Schreiber L."/>
            <person name="Jorgensen B."/>
        </authorList>
    </citation>
    <scope>NUCLEOTIDE SEQUENCE [LARGE SCALE GENOMIC DNA]</scope>
    <source>
        <strain evidence="5 8">AcRS1</strain>
    </source>
</reference>
<reference evidence="6 7" key="1">
    <citation type="submission" date="2018-06" db="EMBL/GenBank/DDBJ databases">
        <title>Complete Genome Sequence of Desulfobacter hydrogenophilus (DSM3380).</title>
        <authorList>
            <person name="Marietou A."/>
            <person name="Schreiber L."/>
            <person name="Marshall I."/>
            <person name="Jorgensen B."/>
        </authorList>
    </citation>
    <scope>NUCLEOTIDE SEQUENCE [LARGE SCALE GENOMIC DNA]</scope>
    <source>
        <strain evidence="6 7">DSM 3380</strain>
    </source>
</reference>
<dbReference type="EMBL" id="CP036313">
    <property type="protein sequence ID" value="QBH12322.1"/>
    <property type="molecule type" value="Genomic_DNA"/>
</dbReference>
<keyword evidence="8" id="KW-1185">Reference proteome</keyword>